<dbReference type="Proteomes" id="UP001372834">
    <property type="component" value="Unassembled WGS sequence"/>
</dbReference>
<feature type="compositionally biased region" description="Polar residues" evidence="1">
    <location>
        <begin position="38"/>
        <end position="51"/>
    </location>
</feature>
<feature type="region of interest" description="Disordered" evidence="1">
    <location>
        <begin position="38"/>
        <end position="81"/>
    </location>
</feature>
<organism evidence="2 3">
    <name type="scientific">Polyplax serrata</name>
    <name type="common">Common mouse louse</name>
    <dbReference type="NCBI Taxonomy" id="468196"/>
    <lineage>
        <taxon>Eukaryota</taxon>
        <taxon>Metazoa</taxon>
        <taxon>Ecdysozoa</taxon>
        <taxon>Arthropoda</taxon>
        <taxon>Hexapoda</taxon>
        <taxon>Insecta</taxon>
        <taxon>Pterygota</taxon>
        <taxon>Neoptera</taxon>
        <taxon>Paraneoptera</taxon>
        <taxon>Psocodea</taxon>
        <taxon>Troctomorpha</taxon>
        <taxon>Phthiraptera</taxon>
        <taxon>Anoplura</taxon>
        <taxon>Polyplacidae</taxon>
        <taxon>Polyplax</taxon>
    </lineage>
</organism>
<gene>
    <name evidence="2" type="ORF">RUM43_005095</name>
</gene>
<evidence type="ECO:0000313" key="3">
    <source>
        <dbReference type="Proteomes" id="UP001372834"/>
    </source>
</evidence>
<evidence type="ECO:0000313" key="2">
    <source>
        <dbReference type="EMBL" id="KAK6643585.1"/>
    </source>
</evidence>
<sequence length="151" mass="16592">MKFLNQFGSTEKNAASALPGEGSGEIGHDRMTATSLSAVSNKTGTSGTCHVSSRHRKHRSWSTTRCEDKPRKKKHNMGSGSTSLVSIPNAIKLSMLNTGLISFGKLSLKKFYRCRTRDIVLRFSPVNLNVATMEVPQFASLRIFTVVFIIS</sequence>
<accession>A0AAN8XMZ3</accession>
<evidence type="ECO:0000256" key="1">
    <source>
        <dbReference type="SAM" id="MobiDB-lite"/>
    </source>
</evidence>
<proteinExistence type="predicted"/>
<dbReference type="EMBL" id="JAWJWE010000002">
    <property type="protein sequence ID" value="KAK6643585.1"/>
    <property type="molecule type" value="Genomic_DNA"/>
</dbReference>
<name>A0AAN8XMZ3_POLSC</name>
<protein>
    <submittedName>
        <fullName evidence="2">Uncharacterized protein</fullName>
    </submittedName>
</protein>
<reference evidence="2 3" key="1">
    <citation type="submission" date="2023-10" db="EMBL/GenBank/DDBJ databases">
        <title>Genomes of two closely related lineages of the louse Polyplax serrata with different host specificities.</title>
        <authorList>
            <person name="Martinu J."/>
            <person name="Tarabai H."/>
            <person name="Stefka J."/>
            <person name="Hypsa V."/>
        </authorList>
    </citation>
    <scope>NUCLEOTIDE SEQUENCE [LARGE SCALE GENOMIC DNA]</scope>
    <source>
        <strain evidence="2">HR10_N</strain>
    </source>
</reference>
<feature type="compositionally biased region" description="Polar residues" evidence="1">
    <location>
        <begin position="1"/>
        <end position="13"/>
    </location>
</feature>
<feature type="region of interest" description="Disordered" evidence="1">
    <location>
        <begin position="1"/>
        <end position="25"/>
    </location>
</feature>
<dbReference type="AlphaFoldDB" id="A0AAN8XMZ3"/>
<comment type="caution">
    <text evidence="2">The sequence shown here is derived from an EMBL/GenBank/DDBJ whole genome shotgun (WGS) entry which is preliminary data.</text>
</comment>